<sequence length="167" mass="18326">MGTSVVVVLNDRKRLHQLRDRLAELQPPLLQLEAIGEGEQAMAEVARLNPAVARRARQQGMARWLIPFGFLAGLTFTYITDLDTFAFAGAWSQHLIGALLGMGSGWMGSFAAAASVRSEEDDRIRSLRNRVEEGNWLLLAETANGVDMPWISLQQAKPLAVVRLGDG</sequence>
<protein>
    <submittedName>
        <fullName evidence="2">Uncharacterized protein</fullName>
    </submittedName>
</protein>
<dbReference type="AlphaFoldDB" id="A0A2P7MYH2"/>
<feature type="transmembrane region" description="Helical" evidence="1">
    <location>
        <begin position="61"/>
        <end position="79"/>
    </location>
</feature>
<gene>
    <name evidence="2" type="ORF">C7K55_04895</name>
</gene>
<comment type="caution">
    <text evidence="2">The sequence shown here is derived from an EMBL/GenBank/DDBJ whole genome shotgun (WGS) entry which is preliminary data.</text>
</comment>
<organism evidence="2 3">
    <name type="scientific">Cyanobium usitatum str. Tous</name>
    <dbReference type="NCBI Taxonomy" id="2116684"/>
    <lineage>
        <taxon>Bacteria</taxon>
        <taxon>Bacillati</taxon>
        <taxon>Cyanobacteriota</taxon>
        <taxon>Cyanophyceae</taxon>
        <taxon>Synechococcales</taxon>
        <taxon>Prochlorococcaceae</taxon>
        <taxon>Cyanobium</taxon>
    </lineage>
</organism>
<dbReference type="Proteomes" id="UP000243002">
    <property type="component" value="Unassembled WGS sequence"/>
</dbReference>
<dbReference type="EMBL" id="PXXO01000004">
    <property type="protein sequence ID" value="PSJ06268.1"/>
    <property type="molecule type" value="Genomic_DNA"/>
</dbReference>
<proteinExistence type="predicted"/>
<evidence type="ECO:0000313" key="2">
    <source>
        <dbReference type="EMBL" id="PSJ06268.1"/>
    </source>
</evidence>
<keyword evidence="3" id="KW-1185">Reference proteome</keyword>
<keyword evidence="1" id="KW-0812">Transmembrane</keyword>
<accession>A0A2P7MYH2</accession>
<feature type="transmembrane region" description="Helical" evidence="1">
    <location>
        <begin position="91"/>
        <end position="116"/>
    </location>
</feature>
<keyword evidence="1" id="KW-0472">Membrane</keyword>
<evidence type="ECO:0000313" key="3">
    <source>
        <dbReference type="Proteomes" id="UP000243002"/>
    </source>
</evidence>
<keyword evidence="1" id="KW-1133">Transmembrane helix</keyword>
<evidence type="ECO:0000256" key="1">
    <source>
        <dbReference type="SAM" id="Phobius"/>
    </source>
</evidence>
<dbReference type="OrthoDB" id="428329at2"/>
<name>A0A2P7MYH2_9CYAN</name>
<reference evidence="2 3" key="1">
    <citation type="journal article" date="2018" name="Environ. Microbiol.">
        <title>Ecological and genomic features of two widespread freshwater picocyanobacteria.</title>
        <authorList>
            <person name="Cabello-Yeves P.J."/>
            <person name="Picazo A."/>
            <person name="Camacho A."/>
            <person name="Callieri C."/>
            <person name="Rosselli R."/>
            <person name="Roda-Garcia J.J."/>
            <person name="Coutinho F.H."/>
            <person name="Rodriguez-Valera F."/>
        </authorList>
    </citation>
    <scope>NUCLEOTIDE SEQUENCE [LARGE SCALE GENOMIC DNA]</scope>
    <source>
        <strain evidence="2 3">Tous</strain>
    </source>
</reference>
<dbReference type="RefSeq" id="WP_106502303.1">
    <property type="nucleotide sequence ID" value="NZ_OY986431.1"/>
</dbReference>